<dbReference type="Proteomes" id="UP000005714">
    <property type="component" value="Unassembled WGS sequence"/>
</dbReference>
<reference evidence="2 3" key="1">
    <citation type="submission" date="2010-04" db="EMBL/GenBank/DDBJ databases">
        <authorList>
            <person name="Qin X."/>
            <person name="Bachman B."/>
            <person name="Battles P."/>
            <person name="Bell A."/>
            <person name="Bess C."/>
            <person name="Bickham C."/>
            <person name="Chaboub L."/>
            <person name="Chen D."/>
            <person name="Coyle M."/>
            <person name="Deiros D.R."/>
            <person name="Dinh H."/>
            <person name="Forbes L."/>
            <person name="Fowler G."/>
            <person name="Francisco L."/>
            <person name="Fu Q."/>
            <person name="Gubbala S."/>
            <person name="Hale W."/>
            <person name="Han Y."/>
            <person name="Hemphill L."/>
            <person name="Highlander S.K."/>
            <person name="Hirani K."/>
            <person name="Hogues M."/>
            <person name="Jackson L."/>
            <person name="Jakkamsetti A."/>
            <person name="Javaid M."/>
            <person name="Jiang H."/>
            <person name="Korchina V."/>
            <person name="Kovar C."/>
            <person name="Lara F."/>
            <person name="Lee S."/>
            <person name="Mata R."/>
            <person name="Mathew T."/>
            <person name="Moen C."/>
            <person name="Morales K."/>
            <person name="Munidasa M."/>
            <person name="Nazareth L."/>
            <person name="Ngo R."/>
            <person name="Nguyen L."/>
            <person name="Okwuonu G."/>
            <person name="Ongeri F."/>
            <person name="Patil S."/>
            <person name="Petrosino J."/>
            <person name="Pham C."/>
            <person name="Pham P."/>
            <person name="Pu L.-L."/>
            <person name="Puazo M."/>
            <person name="Raj R."/>
            <person name="Reid J."/>
            <person name="Rouhana J."/>
            <person name="Saada N."/>
            <person name="Shang Y."/>
            <person name="Simmons D."/>
            <person name="Thornton R."/>
            <person name="Warren J."/>
            <person name="Weissenberger G."/>
            <person name="Zhang J."/>
            <person name="Zhang L."/>
            <person name="Zhou C."/>
            <person name="Zhu D."/>
            <person name="Muzny D."/>
            <person name="Worley K."/>
            <person name="Gibbs R."/>
        </authorList>
    </citation>
    <scope>NUCLEOTIDE SEQUENCE [LARGE SCALE GENOMIC DNA]</scope>
    <source>
        <strain evidence="2 3">ATCC 49030</strain>
    </source>
</reference>
<comment type="caution">
    <text evidence="2">The sequence shown here is derived from an EMBL/GenBank/DDBJ whole genome shotgun (WGS) entry which is preliminary data.</text>
</comment>
<protein>
    <submittedName>
        <fullName evidence="2">Divergent AAA domain protein</fullName>
    </submittedName>
</protein>
<dbReference type="eggNOG" id="COG2865">
    <property type="taxonomic scope" value="Bacteria"/>
</dbReference>
<dbReference type="InterPro" id="IPR036388">
    <property type="entry name" value="WH-like_DNA-bd_sf"/>
</dbReference>
<dbReference type="PANTHER" id="PTHR30595">
    <property type="entry name" value="GLPR-RELATED TRANSCRIPTIONAL REPRESSOR"/>
    <property type="match status" value="1"/>
</dbReference>
<feature type="domain" description="Schlafen AlbA-2" evidence="1">
    <location>
        <begin position="92"/>
        <end position="205"/>
    </location>
</feature>
<organism evidence="2 3">
    <name type="scientific">Brevibacterium mcbrellneri ATCC 49030</name>
    <dbReference type="NCBI Taxonomy" id="585530"/>
    <lineage>
        <taxon>Bacteria</taxon>
        <taxon>Bacillati</taxon>
        <taxon>Actinomycetota</taxon>
        <taxon>Actinomycetes</taxon>
        <taxon>Micrococcales</taxon>
        <taxon>Brevibacteriaceae</taxon>
        <taxon>Brevibacterium</taxon>
    </lineage>
</organism>
<evidence type="ECO:0000313" key="3">
    <source>
        <dbReference type="Proteomes" id="UP000005714"/>
    </source>
</evidence>
<dbReference type="InterPro" id="IPR007421">
    <property type="entry name" value="Schlafen_AlbA_2_dom"/>
</dbReference>
<proteinExistence type="predicted"/>
<gene>
    <name evidence="2" type="ORF">HMPREF0183_0019</name>
</gene>
<dbReference type="Gene3D" id="3.30.950.30">
    <property type="entry name" value="Schlafen, AAA domain"/>
    <property type="match status" value="1"/>
</dbReference>
<evidence type="ECO:0000259" key="1">
    <source>
        <dbReference type="Pfam" id="PF04326"/>
    </source>
</evidence>
<dbReference type="eggNOG" id="COG1846">
    <property type="taxonomic scope" value="Bacteria"/>
</dbReference>
<dbReference type="InterPro" id="IPR036390">
    <property type="entry name" value="WH_DNA-bd_sf"/>
</dbReference>
<sequence>MDSARAHQRIIIILGFLARFAQVKHDLWKGGLEAFPRRIFELPTSFPLNFSLSFPKCYVEWEVKWEGSEHSMDTERLESIVHTLRLVGTDNQPTEVKSNVGKSIRETLSAFANANGGLIILGLDESNGFLPVEGFDSAKAQDALETRCTQTTPPVRPLIDTVPFEDSLVVVAEVNEMTSEDKPCYVTDQGKYGGSYIRVGDGDIRLTQYEVDRLIEERVQPKWDEQPVPEAQLEDLHSDTVNAYMAVQRERRPKTFNGGTETAMKRLRILKDGHPTLASLLVMGEYPQEFYPRLTVTFASFPGTTKGSVTEGIRLLDSRTLTGTIPELVDEGIEVVKNNMRTAALIGEKYRSDLPDYPPIAVREALVNALMHRDYSPYAQGSQVQINMFVDRLEITSPGGLYGGVTVRNLGEPGVSSTRNQRLSSFLEDVKFHTEGGGAGVVAENRGTGIAVIQRSLADARMPPPEYINRLDSFTIVFHRRRVAEKERYASAFDQVLTALKGQASASTSELVKSTKLSRTAVQKAVNELIAEDVVERTEPLRSPRQRYRIKT</sequence>
<keyword evidence="3" id="KW-1185">Reference proteome</keyword>
<dbReference type="Gene3D" id="1.10.10.10">
    <property type="entry name" value="Winged helix-like DNA-binding domain superfamily/Winged helix DNA-binding domain"/>
    <property type="match status" value="1"/>
</dbReference>
<dbReference type="SUPFAM" id="SSF46785">
    <property type="entry name" value="Winged helix' DNA-binding domain"/>
    <property type="match status" value="1"/>
</dbReference>
<dbReference type="AlphaFoldDB" id="D4YJA9"/>
<accession>D4YJA9</accession>
<dbReference type="InterPro" id="IPR038475">
    <property type="entry name" value="RecG_C_sf"/>
</dbReference>
<dbReference type="EMBL" id="ADNU01000001">
    <property type="protein sequence ID" value="EFG48720.1"/>
    <property type="molecule type" value="Genomic_DNA"/>
</dbReference>
<dbReference type="Pfam" id="PF13749">
    <property type="entry name" value="HATPase_c_4"/>
    <property type="match status" value="1"/>
</dbReference>
<dbReference type="STRING" id="585530.HMPREF0183_0019"/>
<evidence type="ECO:0000313" key="2">
    <source>
        <dbReference type="EMBL" id="EFG48720.1"/>
    </source>
</evidence>
<dbReference type="InterPro" id="IPR038461">
    <property type="entry name" value="Schlafen_AlbA_2_dom_sf"/>
</dbReference>
<dbReference type="Gene3D" id="3.30.565.60">
    <property type="match status" value="1"/>
</dbReference>
<dbReference type="Pfam" id="PF04326">
    <property type="entry name" value="SLFN_AlbA_2"/>
    <property type="match status" value="1"/>
</dbReference>
<name>D4YJA9_9MICO</name>
<dbReference type="PANTHER" id="PTHR30595:SF6">
    <property type="entry name" value="SCHLAFEN ALBA-2 DOMAIN-CONTAINING PROTEIN"/>
    <property type="match status" value="1"/>
</dbReference>